<dbReference type="CDD" id="cd10787">
    <property type="entry name" value="LamB_YcsF_like"/>
    <property type="match status" value="1"/>
</dbReference>
<name>A0A4Q1JU17_9GAMM</name>
<dbReference type="InterPro" id="IPR011330">
    <property type="entry name" value="Glyco_hydro/deAcase_b/a-brl"/>
</dbReference>
<dbReference type="AlphaFoldDB" id="A0A4Q1JU17"/>
<dbReference type="NCBIfam" id="NF003816">
    <property type="entry name" value="PRK05406.1-5"/>
    <property type="match status" value="1"/>
</dbReference>
<keyword evidence="2" id="KW-1185">Reference proteome</keyword>
<evidence type="ECO:0000313" key="2">
    <source>
        <dbReference type="Proteomes" id="UP000289784"/>
    </source>
</evidence>
<dbReference type="EMBL" id="SAWZ01000005">
    <property type="protein sequence ID" value="RXR05181.1"/>
    <property type="molecule type" value="Genomic_DNA"/>
</dbReference>
<dbReference type="Gene3D" id="3.20.20.370">
    <property type="entry name" value="Glycoside hydrolase/deacetylase"/>
    <property type="match status" value="1"/>
</dbReference>
<organism evidence="1 2">
    <name type="scientific">Pseudoxanthomonas composti</name>
    <dbReference type="NCBI Taxonomy" id="2137479"/>
    <lineage>
        <taxon>Bacteria</taxon>
        <taxon>Pseudomonadati</taxon>
        <taxon>Pseudomonadota</taxon>
        <taxon>Gammaproteobacteria</taxon>
        <taxon>Lysobacterales</taxon>
        <taxon>Lysobacteraceae</taxon>
        <taxon>Pseudoxanthomonas</taxon>
    </lineage>
</organism>
<dbReference type="OrthoDB" id="9773478at2"/>
<dbReference type="RefSeq" id="WP_129471185.1">
    <property type="nucleotide sequence ID" value="NZ_SAWZ01000005.1"/>
</dbReference>
<reference evidence="1 2" key="1">
    <citation type="submission" date="2019-01" db="EMBL/GenBank/DDBJ databases">
        <title>Pseudoxanthomonas composti sp. nov., isolated from compost.</title>
        <authorList>
            <person name="Yang G."/>
        </authorList>
    </citation>
    <scope>NUCLEOTIDE SEQUENCE [LARGE SCALE GENOMIC DNA]</scope>
    <source>
        <strain evidence="1 2">GSS15</strain>
    </source>
</reference>
<dbReference type="NCBIfam" id="NF003814">
    <property type="entry name" value="PRK05406.1-3"/>
    <property type="match status" value="1"/>
</dbReference>
<accession>A0A4Q1JU17</accession>
<evidence type="ECO:0000313" key="1">
    <source>
        <dbReference type="EMBL" id="RXR05181.1"/>
    </source>
</evidence>
<dbReference type="SUPFAM" id="SSF88713">
    <property type="entry name" value="Glycoside hydrolase/deacetylase"/>
    <property type="match status" value="1"/>
</dbReference>
<dbReference type="Proteomes" id="UP000289784">
    <property type="component" value="Unassembled WGS sequence"/>
</dbReference>
<sequence length="254" mass="26355">MTRTLDFNCDLGEGDDDAAVMPFISSASIACGFHAGDAATMAQTVALCLQYGVAIGAHPSHDDRAHFGRRALPITPEDAYALVRTQIGLLQDIARQAGTALQHVKPHGALYNQAARDPALAGAIAAAVRDSDPQLLLFGLSGSALTQAGQRVGLRVVQEVFAERAYEADATLTPRGTAGATLPTTAAACAQVLQMLRTGSVTARTGQHVALVADSLCLHGDRPDAAAFARALRDTLDAAGCRVARPFSAQDPTA</sequence>
<comment type="caution">
    <text evidence="1">The sequence shown here is derived from an EMBL/GenBank/DDBJ whole genome shotgun (WGS) entry which is preliminary data.</text>
</comment>
<gene>
    <name evidence="1" type="ORF">EPA99_10485</name>
</gene>
<dbReference type="InterPro" id="IPR005501">
    <property type="entry name" value="LamB/YcsF/PxpA-like"/>
</dbReference>
<dbReference type="PANTHER" id="PTHR30292">
    <property type="entry name" value="UNCHARACTERIZED PROTEIN YBGL-RELATED"/>
    <property type="match status" value="1"/>
</dbReference>
<protein>
    <submittedName>
        <fullName evidence="1">LamB/YcsF family protein</fullName>
    </submittedName>
</protein>
<dbReference type="GO" id="GO:0005975">
    <property type="term" value="P:carbohydrate metabolic process"/>
    <property type="evidence" value="ECO:0007669"/>
    <property type="project" value="InterPro"/>
</dbReference>
<dbReference type="PROSITE" id="PS51257">
    <property type="entry name" value="PROKAR_LIPOPROTEIN"/>
    <property type="match status" value="1"/>
</dbReference>
<dbReference type="PANTHER" id="PTHR30292:SF0">
    <property type="entry name" value="5-OXOPROLINASE SUBUNIT A"/>
    <property type="match status" value="1"/>
</dbReference>
<proteinExistence type="predicted"/>
<dbReference type="Pfam" id="PF03746">
    <property type="entry name" value="LamB_YcsF"/>
    <property type="match status" value="1"/>
</dbReference>